<protein>
    <submittedName>
        <fullName evidence="2">Uncharacterized protein</fullName>
    </submittedName>
</protein>
<comment type="caution">
    <text evidence="2">The sequence shown here is derived from an EMBL/GenBank/DDBJ whole genome shotgun (WGS) entry which is preliminary data.</text>
</comment>
<evidence type="ECO:0000313" key="2">
    <source>
        <dbReference type="EMBL" id="PYI51665.1"/>
    </source>
</evidence>
<dbReference type="Proteomes" id="UP000247476">
    <property type="component" value="Unassembled WGS sequence"/>
</dbReference>
<keyword evidence="1" id="KW-1133">Transmembrane helix</keyword>
<keyword evidence="1" id="KW-0472">Membrane</keyword>
<feature type="transmembrane region" description="Helical" evidence="1">
    <location>
        <begin position="81"/>
        <end position="100"/>
    </location>
</feature>
<reference evidence="2 3" key="1">
    <citation type="submission" date="2018-05" db="EMBL/GenBank/DDBJ databases">
        <title>Paenibacillus flagellatus sp. nov., isolated from selenium mineral soil.</title>
        <authorList>
            <person name="Dai X."/>
        </authorList>
    </citation>
    <scope>NUCLEOTIDE SEQUENCE [LARGE SCALE GENOMIC DNA]</scope>
    <source>
        <strain evidence="2 3">DXL2</strain>
    </source>
</reference>
<gene>
    <name evidence="2" type="ORF">DLM86_24820</name>
</gene>
<accession>A0A2V5JXS2</accession>
<evidence type="ECO:0000313" key="3">
    <source>
        <dbReference type="Proteomes" id="UP000247476"/>
    </source>
</evidence>
<keyword evidence="1" id="KW-0812">Transmembrane</keyword>
<sequence>MQRYRRYRVELGSLSTNSIHRRHPWVVAWWSAAFPGNGYLMLGMYAKGFTLILWELFINYNAKINIAMMYSFTGRFELAKSVLDIRWMLLYIAVYLYGIWDSYRIAVDFNKLSVLIEREDAPIRPFKLTMFGINFLDKRTPYLALLWSLLTPGLGHLYVRLIPTGFFLLSCWIGTAYFSHLFEAVHHTIMGSFSEAASVLDPEWFLFMPSLYGFALYDSYVISVESNKLFGVEQAQFFRRRYQSAHFAMPYFSKKRL</sequence>
<name>A0A2V5JXS2_9BACL</name>
<keyword evidence="3" id="KW-1185">Reference proteome</keyword>
<dbReference type="AlphaFoldDB" id="A0A2V5JXS2"/>
<dbReference type="OrthoDB" id="1681403at2"/>
<proteinExistence type="predicted"/>
<evidence type="ECO:0000256" key="1">
    <source>
        <dbReference type="SAM" id="Phobius"/>
    </source>
</evidence>
<feature type="transmembrane region" description="Helical" evidence="1">
    <location>
        <begin position="166"/>
        <end position="184"/>
    </location>
</feature>
<organism evidence="2 3">
    <name type="scientific">Paenibacillus flagellatus</name>
    <dbReference type="NCBI Taxonomy" id="2211139"/>
    <lineage>
        <taxon>Bacteria</taxon>
        <taxon>Bacillati</taxon>
        <taxon>Bacillota</taxon>
        <taxon>Bacilli</taxon>
        <taxon>Bacillales</taxon>
        <taxon>Paenibacillaceae</taxon>
        <taxon>Paenibacillus</taxon>
    </lineage>
</organism>
<dbReference type="EMBL" id="QJVJ01000012">
    <property type="protein sequence ID" value="PYI51665.1"/>
    <property type="molecule type" value="Genomic_DNA"/>
</dbReference>